<dbReference type="AlphaFoldDB" id="A0A317Y595"/>
<comment type="caution">
    <text evidence="1">The sequence shown here is derived from an EMBL/GenBank/DDBJ whole genome shotgun (WGS) entry which is preliminary data.</text>
</comment>
<gene>
    <name evidence="1" type="ORF">Zm00014a_009013</name>
</gene>
<sequence length="43" mass="4961">MLRTHKSFANYLTNKLQVGFVPTLAWNSVGYAEVEKRNESAWC</sequence>
<organism evidence="1">
    <name type="scientific">Zea mays</name>
    <name type="common">Maize</name>
    <dbReference type="NCBI Taxonomy" id="4577"/>
    <lineage>
        <taxon>Eukaryota</taxon>
        <taxon>Viridiplantae</taxon>
        <taxon>Streptophyta</taxon>
        <taxon>Embryophyta</taxon>
        <taxon>Tracheophyta</taxon>
        <taxon>Spermatophyta</taxon>
        <taxon>Magnoliopsida</taxon>
        <taxon>Liliopsida</taxon>
        <taxon>Poales</taxon>
        <taxon>Poaceae</taxon>
        <taxon>PACMAD clade</taxon>
        <taxon>Panicoideae</taxon>
        <taxon>Andropogonodae</taxon>
        <taxon>Andropogoneae</taxon>
        <taxon>Tripsacinae</taxon>
        <taxon>Zea</taxon>
    </lineage>
</organism>
<name>A0A317Y595_MAIZE</name>
<evidence type="ECO:0000313" key="1">
    <source>
        <dbReference type="EMBL" id="PWZ53416.1"/>
    </source>
</evidence>
<dbReference type="Proteomes" id="UP000251960">
    <property type="component" value="Chromosome 1"/>
</dbReference>
<protein>
    <submittedName>
        <fullName evidence="1">Uncharacterized protein</fullName>
    </submittedName>
</protein>
<reference evidence="1" key="1">
    <citation type="journal article" date="2018" name="Nat. Genet.">
        <title>Extensive intraspecific gene order and gene structural variations between Mo17 and other maize genomes.</title>
        <authorList>
            <person name="Sun S."/>
            <person name="Zhou Y."/>
            <person name="Chen J."/>
            <person name="Shi J."/>
            <person name="Zhao H."/>
            <person name="Zhao H."/>
            <person name="Song W."/>
            <person name="Zhang M."/>
            <person name="Cui Y."/>
            <person name="Dong X."/>
            <person name="Liu H."/>
            <person name="Ma X."/>
            <person name="Jiao Y."/>
            <person name="Wang B."/>
            <person name="Wei X."/>
            <person name="Stein J.C."/>
            <person name="Glaubitz J.C."/>
            <person name="Lu F."/>
            <person name="Yu G."/>
            <person name="Liang C."/>
            <person name="Fengler K."/>
            <person name="Li B."/>
            <person name="Rafalski A."/>
            <person name="Schnable P.S."/>
            <person name="Ware D.H."/>
            <person name="Buckler E.S."/>
            <person name="Lai J."/>
        </authorList>
    </citation>
    <scope>NUCLEOTIDE SEQUENCE [LARGE SCALE GENOMIC DNA]</scope>
    <source>
        <tissue evidence="1">Seedling</tissue>
    </source>
</reference>
<accession>A0A317Y595</accession>
<dbReference type="EMBL" id="NCVQ01000001">
    <property type="protein sequence ID" value="PWZ53416.1"/>
    <property type="molecule type" value="Genomic_DNA"/>
</dbReference>
<proteinExistence type="predicted"/>